<evidence type="ECO:0000256" key="3">
    <source>
        <dbReference type="ARBA" id="ARBA00023170"/>
    </source>
</evidence>
<feature type="signal peptide" evidence="5">
    <location>
        <begin position="1"/>
        <end position="23"/>
    </location>
</feature>
<dbReference type="Gene3D" id="1.10.565.10">
    <property type="entry name" value="Retinoid X Receptor"/>
    <property type="match status" value="1"/>
</dbReference>
<proteinExistence type="predicted"/>
<feature type="compositionally biased region" description="Low complexity" evidence="4">
    <location>
        <begin position="78"/>
        <end position="91"/>
    </location>
</feature>
<keyword evidence="5" id="KW-0732">Signal</keyword>
<feature type="compositionally biased region" description="Polar residues" evidence="4">
    <location>
        <begin position="280"/>
        <end position="328"/>
    </location>
</feature>
<dbReference type="EMBL" id="UZAI01017677">
    <property type="protein sequence ID" value="VDP28149.1"/>
    <property type="molecule type" value="Genomic_DNA"/>
</dbReference>
<keyword evidence="7" id="KW-1185">Reference proteome</keyword>
<sequence length="552" mass="61175">IGVQRDLVAISWSDLFVLGLCQAADQINRSQNHRPNQESNDSQSTNSLCAQNDVNSTRVKQISGEQQTNSPCNIAPTNSFKSNNFDSSSSSHIAPIKEPMDTSYLKTNSSSSSSAVIELVEQLMKQFSGAEVDTHEYTYLRCMVILSSGRLCINARDASLAKQITEMESRVLSEFSEFLSTRAASSTTTGSLSSKRTKPIIKRVLILTQLLSTLRYLDPKDLEEAFFSNLLGSVSIAQILPYLLESNDLFTQSQLVMNSCLPDNSLDYKPGLNHVKHPNKQASRSGLEDSVTNFTGDSLPNNMTEKTDNPSSSLLIRPDQTSPQSRSASCEITVTNIELNNQNTEPSCNSDSTESSIYNDDLSLSTFAIDSVESQSGSEVNQVQNSCKTTVSHQSIYQNSHAIVPGMVFPNDSHISDEIPCKSEENMLSEHIYDQKPDVVLIDANFSNGALLCNDILNEFHENILEESNPYVISYVTCPYNAYDPCEKPVHCEARVLSELNFDYNSDDFIPTAVHPYHKSTYNVYSSQYVLNEVTLFITWGYKDPTLFRGGG</sequence>
<dbReference type="InterPro" id="IPR000536">
    <property type="entry name" value="Nucl_hrmn_rcpt_lig-bd"/>
</dbReference>
<reference evidence="6 7" key="1">
    <citation type="submission" date="2018-11" db="EMBL/GenBank/DDBJ databases">
        <authorList>
            <consortium name="Pathogen Informatics"/>
        </authorList>
    </citation>
    <scope>NUCLEOTIDE SEQUENCE [LARGE SCALE GENOMIC DNA]</scope>
    <source>
        <strain evidence="6 7">Zambia</strain>
    </source>
</reference>
<evidence type="ECO:0000256" key="4">
    <source>
        <dbReference type="SAM" id="MobiDB-lite"/>
    </source>
</evidence>
<keyword evidence="2" id="KW-0804">Transcription</keyword>
<evidence type="ECO:0000313" key="6">
    <source>
        <dbReference type="EMBL" id="VDP28149.1"/>
    </source>
</evidence>
<feature type="compositionally biased region" description="Polar residues" evidence="4">
    <location>
        <begin position="60"/>
        <end position="77"/>
    </location>
</feature>
<evidence type="ECO:0000256" key="1">
    <source>
        <dbReference type="ARBA" id="ARBA00023015"/>
    </source>
</evidence>
<dbReference type="AlphaFoldDB" id="A0A183MR36"/>
<dbReference type="Proteomes" id="UP000277204">
    <property type="component" value="Unassembled WGS sequence"/>
</dbReference>
<protein>
    <submittedName>
        <fullName evidence="6">Uncharacterized protein</fullName>
    </submittedName>
</protein>
<dbReference type="PROSITE" id="PS51843">
    <property type="entry name" value="NR_LBD"/>
    <property type="match status" value="1"/>
</dbReference>
<feature type="non-terminal residue" evidence="6">
    <location>
        <position position="1"/>
    </location>
</feature>
<evidence type="ECO:0000256" key="5">
    <source>
        <dbReference type="SAM" id="SignalP"/>
    </source>
</evidence>
<feature type="region of interest" description="Disordered" evidence="4">
    <location>
        <begin position="60"/>
        <end position="93"/>
    </location>
</feature>
<dbReference type="STRING" id="48269.A0A183MR36"/>
<keyword evidence="3" id="KW-0675">Receptor</keyword>
<evidence type="ECO:0000313" key="7">
    <source>
        <dbReference type="Proteomes" id="UP000277204"/>
    </source>
</evidence>
<feature type="chain" id="PRO_5043893057" evidence="5">
    <location>
        <begin position="24"/>
        <end position="552"/>
    </location>
</feature>
<feature type="region of interest" description="Disordered" evidence="4">
    <location>
        <begin position="271"/>
        <end position="328"/>
    </location>
</feature>
<organism evidence="6 7">
    <name type="scientific">Schistosoma margrebowiei</name>
    <dbReference type="NCBI Taxonomy" id="48269"/>
    <lineage>
        <taxon>Eukaryota</taxon>
        <taxon>Metazoa</taxon>
        <taxon>Spiralia</taxon>
        <taxon>Lophotrochozoa</taxon>
        <taxon>Platyhelminthes</taxon>
        <taxon>Trematoda</taxon>
        <taxon>Digenea</taxon>
        <taxon>Strigeidida</taxon>
        <taxon>Schistosomatoidea</taxon>
        <taxon>Schistosomatidae</taxon>
        <taxon>Schistosoma</taxon>
    </lineage>
</organism>
<keyword evidence="1" id="KW-0805">Transcription regulation</keyword>
<accession>A0A183MR36</accession>
<dbReference type="SUPFAM" id="SSF48508">
    <property type="entry name" value="Nuclear receptor ligand-binding domain"/>
    <property type="match status" value="1"/>
</dbReference>
<dbReference type="InterPro" id="IPR035500">
    <property type="entry name" value="NHR-like_dom_sf"/>
</dbReference>
<evidence type="ECO:0000256" key="2">
    <source>
        <dbReference type="ARBA" id="ARBA00023163"/>
    </source>
</evidence>
<gene>
    <name evidence="6" type="ORF">SMRZ_LOCUS18511</name>
</gene>
<name>A0A183MR36_9TREM</name>